<evidence type="ECO:0000256" key="1">
    <source>
        <dbReference type="SAM" id="MobiDB-lite"/>
    </source>
</evidence>
<comment type="caution">
    <text evidence="2">The sequence shown here is derived from an EMBL/GenBank/DDBJ whole genome shotgun (WGS) entry which is preliminary data.</text>
</comment>
<reference evidence="2" key="1">
    <citation type="submission" date="2023-02" db="EMBL/GenBank/DDBJ databases">
        <title>Genome of toxic invasive species Heracleum sosnowskyi carries increased number of genes despite the absence of recent whole-genome duplications.</title>
        <authorList>
            <person name="Schelkunov M."/>
            <person name="Shtratnikova V."/>
            <person name="Makarenko M."/>
            <person name="Klepikova A."/>
            <person name="Omelchenko D."/>
            <person name="Novikova G."/>
            <person name="Obukhova E."/>
            <person name="Bogdanov V."/>
            <person name="Penin A."/>
            <person name="Logacheva M."/>
        </authorList>
    </citation>
    <scope>NUCLEOTIDE SEQUENCE</scope>
    <source>
        <strain evidence="2">Hsosn_3</strain>
        <tissue evidence="2">Leaf</tissue>
    </source>
</reference>
<name>A0AAD8J8X7_9APIA</name>
<keyword evidence="3" id="KW-1185">Reference proteome</keyword>
<evidence type="ECO:0000313" key="3">
    <source>
        <dbReference type="Proteomes" id="UP001237642"/>
    </source>
</evidence>
<dbReference type="EMBL" id="JAUIZM010000002">
    <property type="protein sequence ID" value="KAK1398067.1"/>
    <property type="molecule type" value="Genomic_DNA"/>
</dbReference>
<organism evidence="2 3">
    <name type="scientific">Heracleum sosnowskyi</name>
    <dbReference type="NCBI Taxonomy" id="360622"/>
    <lineage>
        <taxon>Eukaryota</taxon>
        <taxon>Viridiplantae</taxon>
        <taxon>Streptophyta</taxon>
        <taxon>Embryophyta</taxon>
        <taxon>Tracheophyta</taxon>
        <taxon>Spermatophyta</taxon>
        <taxon>Magnoliopsida</taxon>
        <taxon>eudicotyledons</taxon>
        <taxon>Gunneridae</taxon>
        <taxon>Pentapetalae</taxon>
        <taxon>asterids</taxon>
        <taxon>campanulids</taxon>
        <taxon>Apiales</taxon>
        <taxon>Apiaceae</taxon>
        <taxon>Apioideae</taxon>
        <taxon>apioid superclade</taxon>
        <taxon>Tordylieae</taxon>
        <taxon>Tordyliinae</taxon>
        <taxon>Heracleum</taxon>
    </lineage>
</organism>
<dbReference type="Proteomes" id="UP001237642">
    <property type="component" value="Unassembled WGS sequence"/>
</dbReference>
<accession>A0AAD8J8X7</accession>
<evidence type="ECO:0000313" key="2">
    <source>
        <dbReference type="EMBL" id="KAK1398067.1"/>
    </source>
</evidence>
<feature type="region of interest" description="Disordered" evidence="1">
    <location>
        <begin position="137"/>
        <end position="157"/>
    </location>
</feature>
<dbReference type="AlphaFoldDB" id="A0AAD8J8X7"/>
<gene>
    <name evidence="2" type="ORF">POM88_007930</name>
</gene>
<proteinExistence type="predicted"/>
<sequence length="157" mass="17108">MHEYSLCGINVGLDSAHSIVLCKIAYDSSKPCTVNLKSGTKIAEIINTNLEGTSSVTTQNLTYGDVDDRSAATQFQFQDVNVSCADFDFNELGSESFCLGDLGDLCLSFDYFGDLGDVDACPCADVDRIMECLHPDPQEEPVEENNISNLGKRKFEA</sequence>
<reference evidence="2" key="2">
    <citation type="submission" date="2023-05" db="EMBL/GenBank/DDBJ databases">
        <authorList>
            <person name="Schelkunov M.I."/>
        </authorList>
    </citation>
    <scope>NUCLEOTIDE SEQUENCE</scope>
    <source>
        <strain evidence="2">Hsosn_3</strain>
        <tissue evidence="2">Leaf</tissue>
    </source>
</reference>
<protein>
    <submittedName>
        <fullName evidence="2">Uncharacterized protein</fullName>
    </submittedName>
</protein>